<proteinExistence type="predicted"/>
<accession>A0ABQ8XJZ7</accession>
<comment type="caution">
    <text evidence="3">The sequence shown here is derived from an EMBL/GenBank/DDBJ whole genome shotgun (WGS) entry which is preliminary data.</text>
</comment>
<dbReference type="EMBL" id="JAOAOG010000287">
    <property type="protein sequence ID" value="KAJ6232941.1"/>
    <property type="molecule type" value="Genomic_DNA"/>
</dbReference>
<feature type="compositionally biased region" description="Basic residues" evidence="2">
    <location>
        <begin position="641"/>
        <end position="656"/>
    </location>
</feature>
<feature type="compositionally biased region" description="Basic and acidic residues" evidence="2">
    <location>
        <begin position="610"/>
        <end position="640"/>
    </location>
</feature>
<evidence type="ECO:0000313" key="3">
    <source>
        <dbReference type="EMBL" id="KAJ6232941.1"/>
    </source>
</evidence>
<reference evidence="3" key="1">
    <citation type="submission" date="2022-08" db="EMBL/GenBank/DDBJ databases">
        <title>Novel sulfate-reducing endosymbionts in the free-living metamonad Anaeramoeba.</title>
        <authorList>
            <person name="Jerlstrom-Hultqvist J."/>
            <person name="Cepicka I."/>
            <person name="Gallot-Lavallee L."/>
            <person name="Salas-Leiva D."/>
            <person name="Curtis B.A."/>
            <person name="Zahonova K."/>
            <person name="Pipaliya S."/>
            <person name="Dacks J."/>
            <person name="Roger A.J."/>
        </authorList>
    </citation>
    <scope>NUCLEOTIDE SEQUENCE</scope>
    <source>
        <strain evidence="3">Schooner1</strain>
    </source>
</reference>
<organism evidence="3 4">
    <name type="scientific">Anaeramoeba flamelloides</name>
    <dbReference type="NCBI Taxonomy" id="1746091"/>
    <lineage>
        <taxon>Eukaryota</taxon>
        <taxon>Metamonada</taxon>
        <taxon>Anaeramoebidae</taxon>
        <taxon>Anaeramoeba</taxon>
    </lineage>
</organism>
<feature type="region of interest" description="Disordered" evidence="2">
    <location>
        <begin position="355"/>
        <end position="376"/>
    </location>
</feature>
<keyword evidence="1" id="KW-0175">Coiled coil</keyword>
<dbReference type="Proteomes" id="UP001150062">
    <property type="component" value="Unassembled WGS sequence"/>
</dbReference>
<evidence type="ECO:0000256" key="2">
    <source>
        <dbReference type="SAM" id="MobiDB-lite"/>
    </source>
</evidence>
<protein>
    <submittedName>
        <fullName evidence="3">Uncharacterized protein</fullName>
    </submittedName>
</protein>
<gene>
    <name evidence="3" type="ORF">M0813_04468</name>
</gene>
<keyword evidence="4" id="KW-1185">Reference proteome</keyword>
<evidence type="ECO:0000313" key="4">
    <source>
        <dbReference type="Proteomes" id="UP001150062"/>
    </source>
</evidence>
<sequence>MSLDTIGLVLNGLKWIKDQDSAQKENTRILNDFLDFCFRMYDVICENKEAFNSEEGKKARQDLFEVVQETEGLFKKNKTSKRFKKFVNNKKTLQMINSLHKRLKNTYQLLVLSGLTGQKKKSQIIENYDEQKKLVGEAVNNANYVAVLTEAIIEGGRNDIVIDVLRFIKKPESLNNIYNLIPFLDLLCVAEEGLKKNELSYIESEEIKEQISKLIISNGVQLMNVQGLFFECSMKTLQCIFQTNQNTNNESALPILLLIERFYERSQQIVEKKIKKLKKKAKVWKMMSSHFNDQQLSQVLHRMNFNLIKPYLNLSLLNCEELTIFSKYDLLNPSQYSILFQSQLQLEIEKLTKNSKENTSKHEKENQNERKKDHDKIKELEALLEKSTTSRNQINEKLIIEEKLKNEYQDLSKSQKLEINKLNHQMNSVQNVKVNNYQKKSQNFQETSVNNDQFSMITKTAVRIGSDIDLRESLFQYVTNYLKNTERFFSETYLDKYLQFSSSFTKYFDICNTKIQIPINKFENINLKTLDYSFRYDFKTMKTNTTRAAIKEFRKLIESLFDEICDKYLDDESEEDEIEEYYSYSQKNGGGRYSNYRGNGSGRGKRYVRKDRERRKERGGRKEREWRKERGGRKDRDGRRGKGKKNKKKKSGRRKKYTWKPKDFQDQFEIQTQNTLKLFWLIHWEGYKLNSFDNCVYNQEKMRPISNKIINANTEIEFVFPYYITKADKIVWKALVNKI</sequence>
<feature type="region of interest" description="Disordered" evidence="2">
    <location>
        <begin position="592"/>
        <end position="656"/>
    </location>
</feature>
<evidence type="ECO:0000256" key="1">
    <source>
        <dbReference type="SAM" id="Coils"/>
    </source>
</evidence>
<name>A0ABQ8XJZ7_9EUKA</name>
<feature type="coiled-coil region" evidence="1">
    <location>
        <begin position="377"/>
        <end position="425"/>
    </location>
</feature>